<dbReference type="AlphaFoldDB" id="A0A917W263"/>
<keyword evidence="12" id="KW-1185">Reference proteome</keyword>
<keyword evidence="4 6" id="KW-1133">Transmembrane helix</keyword>
<keyword evidence="2" id="KW-1003">Cell membrane</keyword>
<proteinExistence type="predicted"/>
<feature type="transmembrane region" description="Helical" evidence="6">
    <location>
        <begin position="70"/>
        <end position="88"/>
    </location>
</feature>
<reference evidence="11" key="2">
    <citation type="submission" date="2020-09" db="EMBL/GenBank/DDBJ databases">
        <authorList>
            <person name="Sun Q."/>
            <person name="Ohkuma M."/>
        </authorList>
    </citation>
    <scope>NUCLEOTIDE SEQUENCE</scope>
    <source>
        <strain evidence="11">JCM 15325</strain>
    </source>
</reference>
<evidence type="ECO:0000256" key="1">
    <source>
        <dbReference type="ARBA" id="ARBA00004162"/>
    </source>
</evidence>
<gene>
    <name evidence="11" type="primary">tcaA</name>
    <name evidence="11" type="ORF">GCM10007968_24070</name>
</gene>
<accession>A0A917W263</accession>
<evidence type="ECO:0000256" key="6">
    <source>
        <dbReference type="SAM" id="Phobius"/>
    </source>
</evidence>
<keyword evidence="3 6" id="KW-0812">Transmembrane</keyword>
<protein>
    <submittedName>
        <fullName evidence="11">Membrane-associated protein TcaA</fullName>
    </submittedName>
</protein>
<evidence type="ECO:0000259" key="9">
    <source>
        <dbReference type="Pfam" id="PF22819"/>
    </source>
</evidence>
<keyword evidence="5 6" id="KW-0472">Membrane</keyword>
<organism evidence="11 12">
    <name type="scientific">Sporolactobacillus putidus</name>
    <dbReference type="NCBI Taxonomy" id="492735"/>
    <lineage>
        <taxon>Bacteria</taxon>
        <taxon>Bacillati</taxon>
        <taxon>Bacillota</taxon>
        <taxon>Bacilli</taxon>
        <taxon>Bacillales</taxon>
        <taxon>Sporolactobacillaceae</taxon>
        <taxon>Sporolactobacillus</taxon>
    </lineage>
</organism>
<feature type="domain" description="TcaA second" evidence="8">
    <location>
        <begin position="94"/>
        <end position="186"/>
    </location>
</feature>
<dbReference type="GO" id="GO:0005886">
    <property type="term" value="C:plasma membrane"/>
    <property type="evidence" value="ECO:0007669"/>
    <property type="project" value="UniProtKB-SubCell"/>
</dbReference>
<evidence type="ECO:0000313" key="12">
    <source>
        <dbReference type="Proteomes" id="UP000654670"/>
    </source>
</evidence>
<dbReference type="InterPro" id="IPR054529">
    <property type="entry name" value="TcaA_2nd"/>
</dbReference>
<dbReference type="PANTHER" id="PTHR40038:SF1">
    <property type="entry name" value="MEMBRANE-ASSOCIATED PROTEIN TCAA"/>
    <property type="match status" value="1"/>
</dbReference>
<dbReference type="RefSeq" id="WP_188803685.1">
    <property type="nucleotide sequence ID" value="NZ_BMOK01000011.1"/>
</dbReference>
<evidence type="ECO:0000256" key="3">
    <source>
        <dbReference type="ARBA" id="ARBA00022692"/>
    </source>
</evidence>
<comment type="subcellular location">
    <subcellularLocation>
        <location evidence="1">Cell membrane</location>
        <topology evidence="1">Single-pass membrane protein</topology>
    </subcellularLocation>
</comment>
<dbReference type="Pfam" id="PF22813">
    <property type="entry name" value="TcaA_2nd"/>
    <property type="match status" value="1"/>
</dbReference>
<sequence length="493" mass="54197">MAKYCAHCGSPLKEDAKFCPSCGFPVNPAQPVDQVQQTGNPPQIIEQAAAAEAALQTRYTAKSITLKKRVYIPIIAIFIIIGALFFVGKTMTDPQRTVDAFKNAVQNQDVHTLAKLVHTNGNTPADMYQIKAMLALFQKQPSVYTNVLNSFQQSIKSANSQISGSSPYYLEKSGKKYFIFDNYQIMANLIHPSVITNLKGMQVGIEGVGKPQSATQASANSPETLTLAGVIPGYYTIFGKSPSMNTSVQEVVNSSEVKVDFSGIYIPVRSNISDAELYVNGKDTGKTLAQITEWGPFKENDNPTFYAKYTVNGQSIQTNPVNISNNSYTNNSMTLNQAENDGIDLTFDESSSSNFYVLDKNGSSTNQNTLQSYFSSFFSALGTAVSSGDTSEFATYFETDTDFSNMQIANAKKFNSQGVSESNQSFDITNIKYIGNDIFSVDVSEAWNESYTDQNNNYTNKDFTLKSIYQLKETAPGQLKIVGQKITDRQELN</sequence>
<dbReference type="Pfam" id="PF13240">
    <property type="entry name" value="Zn_Ribbon_1"/>
    <property type="match status" value="1"/>
</dbReference>
<feature type="domain" description="Zinc-ribbon" evidence="7">
    <location>
        <begin position="4"/>
        <end position="26"/>
    </location>
</feature>
<evidence type="ECO:0000256" key="4">
    <source>
        <dbReference type="ARBA" id="ARBA00022989"/>
    </source>
</evidence>
<reference evidence="11" key="1">
    <citation type="journal article" date="2014" name="Int. J. Syst. Evol. Microbiol.">
        <title>Complete genome sequence of Corynebacterium casei LMG S-19264T (=DSM 44701T), isolated from a smear-ripened cheese.</title>
        <authorList>
            <consortium name="US DOE Joint Genome Institute (JGI-PGF)"/>
            <person name="Walter F."/>
            <person name="Albersmeier A."/>
            <person name="Kalinowski J."/>
            <person name="Ruckert C."/>
        </authorList>
    </citation>
    <scope>NUCLEOTIDE SEQUENCE</scope>
    <source>
        <strain evidence="11">JCM 15325</strain>
    </source>
</reference>
<comment type="caution">
    <text evidence="11">The sequence shown here is derived from an EMBL/GenBank/DDBJ whole genome shotgun (WGS) entry which is preliminary data.</text>
</comment>
<dbReference type="Proteomes" id="UP000654670">
    <property type="component" value="Unassembled WGS sequence"/>
</dbReference>
<dbReference type="InterPro" id="IPR054530">
    <property type="entry name" value="TcaA_4th"/>
</dbReference>
<evidence type="ECO:0000256" key="2">
    <source>
        <dbReference type="ARBA" id="ARBA00022475"/>
    </source>
</evidence>
<evidence type="ECO:0000259" key="10">
    <source>
        <dbReference type="Pfam" id="PF22820"/>
    </source>
</evidence>
<feature type="domain" description="TcaA protein NTF2-like" evidence="9">
    <location>
        <begin position="368"/>
        <end position="466"/>
    </location>
</feature>
<evidence type="ECO:0000259" key="8">
    <source>
        <dbReference type="Pfam" id="PF22813"/>
    </source>
</evidence>
<dbReference type="Pfam" id="PF22820">
    <property type="entry name" value="TcaA_3rd_4th"/>
    <property type="match status" value="1"/>
</dbReference>
<evidence type="ECO:0000313" key="11">
    <source>
        <dbReference type="EMBL" id="GGL59282.1"/>
    </source>
</evidence>
<evidence type="ECO:0000259" key="7">
    <source>
        <dbReference type="Pfam" id="PF13240"/>
    </source>
</evidence>
<evidence type="ECO:0000256" key="5">
    <source>
        <dbReference type="ARBA" id="ARBA00023136"/>
    </source>
</evidence>
<dbReference type="InterPro" id="IPR026870">
    <property type="entry name" value="Zinc_ribbon_dom"/>
</dbReference>
<name>A0A917W263_9BACL</name>
<dbReference type="Pfam" id="PF22819">
    <property type="entry name" value="TcaA_5th"/>
    <property type="match status" value="1"/>
</dbReference>
<dbReference type="EMBL" id="BMOK01000011">
    <property type="protein sequence ID" value="GGL59282.1"/>
    <property type="molecule type" value="Genomic_DNA"/>
</dbReference>
<feature type="domain" description="TcaA 4th" evidence="10">
    <location>
        <begin position="263"/>
        <end position="329"/>
    </location>
</feature>
<dbReference type="InterPro" id="IPR054528">
    <property type="entry name" value="TcaA_5th"/>
</dbReference>
<dbReference type="PANTHER" id="PTHR40038">
    <property type="entry name" value="MEMBRANE-ASSOCIATED PROTEIN TCAA"/>
    <property type="match status" value="1"/>
</dbReference>